<organism evidence="2 3">
    <name type="scientific">Stereocaulon virgatum</name>
    <dbReference type="NCBI Taxonomy" id="373712"/>
    <lineage>
        <taxon>Eukaryota</taxon>
        <taxon>Fungi</taxon>
        <taxon>Dikarya</taxon>
        <taxon>Ascomycota</taxon>
        <taxon>Pezizomycotina</taxon>
        <taxon>Lecanoromycetes</taxon>
        <taxon>OSLEUM clade</taxon>
        <taxon>Lecanoromycetidae</taxon>
        <taxon>Lecanorales</taxon>
        <taxon>Lecanorineae</taxon>
        <taxon>Stereocaulaceae</taxon>
        <taxon>Stereocaulon</taxon>
    </lineage>
</organism>
<sequence length="127" mass="14414">MAQHRDKLHSVKLHLEHGCNGHIVVDYNTRGYEAMRRTLSLLLSSKTLLTSSLDTDWMRDDEICEHLMANGSDQLRKIEYRGDVVHDDNKADQGKSERETETVSPLDPFSARIVPIYGPSGPRKPTL</sequence>
<reference evidence="2 3" key="1">
    <citation type="submission" date="2024-09" db="EMBL/GenBank/DDBJ databases">
        <title>Rethinking Asexuality: The Enigmatic Case of Functional Sexual Genes in Lepraria (Stereocaulaceae).</title>
        <authorList>
            <person name="Doellman M."/>
            <person name="Sun Y."/>
            <person name="Barcenas-Pena A."/>
            <person name="Lumbsch H.T."/>
            <person name="Grewe F."/>
        </authorList>
    </citation>
    <scope>NUCLEOTIDE SEQUENCE [LARGE SCALE GENOMIC DNA]</scope>
    <source>
        <strain evidence="2 3">Mercado 3170</strain>
    </source>
</reference>
<accession>A0ABR4A0P7</accession>
<gene>
    <name evidence="2" type="ORF">N7G274_007712</name>
</gene>
<evidence type="ECO:0000313" key="3">
    <source>
        <dbReference type="Proteomes" id="UP001590950"/>
    </source>
</evidence>
<name>A0ABR4A0P7_9LECA</name>
<feature type="compositionally biased region" description="Basic and acidic residues" evidence="1">
    <location>
        <begin position="82"/>
        <end position="101"/>
    </location>
</feature>
<dbReference type="EMBL" id="JBEFKJ010000025">
    <property type="protein sequence ID" value="KAL2039440.1"/>
    <property type="molecule type" value="Genomic_DNA"/>
</dbReference>
<dbReference type="Proteomes" id="UP001590950">
    <property type="component" value="Unassembled WGS sequence"/>
</dbReference>
<comment type="caution">
    <text evidence="2">The sequence shown here is derived from an EMBL/GenBank/DDBJ whole genome shotgun (WGS) entry which is preliminary data.</text>
</comment>
<keyword evidence="3" id="KW-1185">Reference proteome</keyword>
<protein>
    <submittedName>
        <fullName evidence="2">Uncharacterized protein</fullName>
    </submittedName>
</protein>
<feature type="region of interest" description="Disordered" evidence="1">
    <location>
        <begin position="82"/>
        <end position="105"/>
    </location>
</feature>
<proteinExistence type="predicted"/>
<evidence type="ECO:0000313" key="2">
    <source>
        <dbReference type="EMBL" id="KAL2039440.1"/>
    </source>
</evidence>
<evidence type="ECO:0000256" key="1">
    <source>
        <dbReference type="SAM" id="MobiDB-lite"/>
    </source>
</evidence>